<evidence type="ECO:0000313" key="5">
    <source>
        <dbReference type="Proteomes" id="UP000284706"/>
    </source>
</evidence>
<feature type="domain" description="HAM1-like N-terminal" evidence="3">
    <location>
        <begin position="56"/>
        <end position="381"/>
    </location>
</feature>
<gene>
    <name evidence="4" type="ORF">CVT26_005699</name>
</gene>
<dbReference type="PANTHER" id="PTHR31138">
    <property type="entry name" value="CHROMOSOME 19, WHOLE GENOME SHOTGUN SEQUENCE"/>
    <property type="match status" value="1"/>
</dbReference>
<evidence type="ECO:0000256" key="2">
    <source>
        <dbReference type="SAM" id="MobiDB-lite"/>
    </source>
</evidence>
<feature type="compositionally biased region" description="Basic and acidic residues" evidence="2">
    <location>
        <begin position="12"/>
        <end position="21"/>
    </location>
</feature>
<dbReference type="InParanoid" id="A0A409WJX7"/>
<keyword evidence="1" id="KW-0175">Coiled coil</keyword>
<dbReference type="Pfam" id="PF19343">
    <property type="entry name" value="HAM1_N"/>
    <property type="match status" value="1"/>
</dbReference>
<feature type="region of interest" description="Disordered" evidence="2">
    <location>
        <begin position="597"/>
        <end position="625"/>
    </location>
</feature>
<feature type="compositionally biased region" description="Pro residues" evidence="2">
    <location>
        <begin position="500"/>
        <end position="510"/>
    </location>
</feature>
<dbReference type="Proteomes" id="UP000284706">
    <property type="component" value="Unassembled WGS sequence"/>
</dbReference>
<dbReference type="InterPro" id="IPR045967">
    <property type="entry name" value="HAM1-like_N"/>
</dbReference>
<evidence type="ECO:0000259" key="3">
    <source>
        <dbReference type="Pfam" id="PF19343"/>
    </source>
</evidence>
<feature type="compositionally biased region" description="Low complexity" evidence="2">
    <location>
        <begin position="1070"/>
        <end position="1085"/>
    </location>
</feature>
<proteinExistence type="predicted"/>
<evidence type="ECO:0000256" key="1">
    <source>
        <dbReference type="SAM" id="Coils"/>
    </source>
</evidence>
<dbReference type="STRING" id="231916.A0A409WJX7"/>
<dbReference type="OrthoDB" id="5407957at2759"/>
<feature type="compositionally biased region" description="Basic residues" evidence="2">
    <location>
        <begin position="473"/>
        <end position="483"/>
    </location>
</feature>
<feature type="region of interest" description="Disordered" evidence="2">
    <location>
        <begin position="1043"/>
        <end position="1098"/>
    </location>
</feature>
<evidence type="ECO:0000313" key="4">
    <source>
        <dbReference type="EMBL" id="PPQ78792.1"/>
    </source>
</evidence>
<accession>A0A409WJX7</accession>
<feature type="region of interest" description="Disordered" evidence="2">
    <location>
        <begin position="440"/>
        <end position="544"/>
    </location>
</feature>
<organism evidence="4 5">
    <name type="scientific">Gymnopilus dilepis</name>
    <dbReference type="NCBI Taxonomy" id="231916"/>
    <lineage>
        <taxon>Eukaryota</taxon>
        <taxon>Fungi</taxon>
        <taxon>Dikarya</taxon>
        <taxon>Basidiomycota</taxon>
        <taxon>Agaricomycotina</taxon>
        <taxon>Agaricomycetes</taxon>
        <taxon>Agaricomycetidae</taxon>
        <taxon>Agaricales</taxon>
        <taxon>Agaricineae</taxon>
        <taxon>Hymenogastraceae</taxon>
        <taxon>Gymnopilus</taxon>
    </lineage>
</organism>
<dbReference type="AlphaFoldDB" id="A0A409WJX7"/>
<feature type="coiled-coil region" evidence="1">
    <location>
        <begin position="227"/>
        <end position="254"/>
    </location>
</feature>
<keyword evidence="5" id="KW-1185">Reference proteome</keyword>
<dbReference type="EMBL" id="NHYE01005037">
    <property type="protein sequence ID" value="PPQ78792.1"/>
    <property type="molecule type" value="Genomic_DNA"/>
</dbReference>
<feature type="region of interest" description="Disordered" evidence="2">
    <location>
        <begin position="11"/>
        <end position="43"/>
    </location>
</feature>
<name>A0A409WJX7_9AGAR</name>
<feature type="region of interest" description="Disordered" evidence="2">
    <location>
        <begin position="1190"/>
        <end position="1217"/>
    </location>
</feature>
<protein>
    <recommendedName>
        <fullName evidence="3">HAM1-like N-terminal domain-containing protein</fullName>
    </recommendedName>
</protein>
<comment type="caution">
    <text evidence="4">The sequence shown here is derived from an EMBL/GenBank/DDBJ whole genome shotgun (WGS) entry which is preliminary data.</text>
</comment>
<sequence length="1217" mass="132609">MDYCLSCFGRSKPKDGEREPLLPKYSSRQDASRDLSEAASPTVVETERPAVDKVVDVLAALNAGKLPTQDQISRFLQVLLKSELLKDVEDKGKVIPGYGPLSTQGRKVLADIRALVQAALQFGMEKNTDNKLQELYFAVMQADIPPIDFNSGLSSVYRAHSIALDKASEGTSELLRESPSKDEAAFDAQLFIYALRTLFQSCLSSSVFRLVLSDFLTIAREQFADTAAHIEHAARKVEQTAAELEQRARQGNDIIGKLPSAEGQAEVDASVSVSVDDVKNTGHEVVESLKIAGESAKREWDETGEDVRGKAKERTLERLQQLMTRIQQDRASRSALRAILTLVRKYSERISSASDVVASAIEKTVAQTQEVLQDGPKAEERKPFIDMKSDALLQDTKTFLERVAQGHSLDGVLLALSRVMRDLDEVPTIINVEVYAKVEERSPEPSPEPEPPSALPPPTPTSPETPTTQLSKSQKKKLKKKQRAALAKAREAEGVSAPSPTSPSVPPPEAISPSESQQSEYQVADEASAAVEPEAASKPSAVNTENPLKSYFSRLGDYLDRSFETDWTASDEGKKVLESLVDDGVELSRVAGEAVAEIGHDASEDPGPEQPTPKGRETRTVAQQQKDWEVEMRRKFKTDLRTLVDELEAFIAAVENDKSTMAVVRTFAALEADLTDLIRQEAEKRISAATSWASWLGWAIPRILSLVPSSALPIPSLEVRTSTIEAALRPLYARGVGRTSLLSTSLIPDEVVLKEWTEMRIDMADEEPESHAENDRLQNPDVQSTSRLRMHIDGVRAKLEGMGYYFSYIGSLVGYEDEGVLSVDVGMEGVHKGLEVDFEVEVENGNTERNQPTKVGVPTVPVPEIVVEDADVGQASQSGVKGESNGEVMRADMNGEIMGEIVPAEPLFRVVDVSVATHGLHFKIDQSKHWIINKLLVQPLAGPVVGKLVKSALEDKVKTLLESLAQGLGEVLREARRLGDERRVRVAKQAVQERIGGGPSTQPAQAELDAEMVVVKEEEGLVQLLADWWGALLHSGPSVLGRAGRDLSGGEEETPTRTTLQATSKGLIYTSTSASSPLSSRTPSTNGLVQNQPGATPEMVYHPETKSFERVEGSVSQRNLDDEREESAEDAANEVVIAVGGAQLFPGKAGASTEEGVVDGVKENVRGAADRTSRGIEEGVAVIEHVGERFERRRRSEGSPKPKGNMPGAWQSEAFDF</sequence>
<feature type="compositionally biased region" description="Basic and acidic residues" evidence="2">
    <location>
        <begin position="1190"/>
        <end position="1200"/>
    </location>
</feature>
<reference evidence="4 5" key="1">
    <citation type="journal article" date="2018" name="Evol. Lett.">
        <title>Horizontal gene cluster transfer increased hallucinogenic mushroom diversity.</title>
        <authorList>
            <person name="Reynolds H.T."/>
            <person name="Vijayakumar V."/>
            <person name="Gluck-Thaler E."/>
            <person name="Korotkin H.B."/>
            <person name="Matheny P.B."/>
            <person name="Slot J.C."/>
        </authorList>
    </citation>
    <scope>NUCLEOTIDE SEQUENCE [LARGE SCALE GENOMIC DNA]</scope>
    <source>
        <strain evidence="4 5">SRW20</strain>
    </source>
</reference>
<feature type="compositionally biased region" description="Low complexity" evidence="2">
    <location>
        <begin position="524"/>
        <end position="541"/>
    </location>
</feature>
<dbReference type="PANTHER" id="PTHR31138:SF1">
    <property type="entry name" value="PDZ DOMAIN-CONTAINING PROTEIN"/>
    <property type="match status" value="1"/>
</dbReference>
<feature type="compositionally biased region" description="Pro residues" evidence="2">
    <location>
        <begin position="444"/>
        <end position="463"/>
    </location>
</feature>